<reference evidence="1 2" key="1">
    <citation type="journal article" date="2023" name="ACS Omega">
        <title>Identification of the Neoaspergillic Acid Biosynthesis Gene Cluster by Establishing an In Vitro CRISPR-Ribonucleoprotein Genetic System in Aspergillus melleus.</title>
        <authorList>
            <person name="Yuan B."/>
            <person name="Grau M.F."/>
            <person name="Murata R.M."/>
            <person name="Torok T."/>
            <person name="Venkateswaran K."/>
            <person name="Stajich J.E."/>
            <person name="Wang C.C.C."/>
        </authorList>
    </citation>
    <scope>NUCLEOTIDE SEQUENCE [LARGE SCALE GENOMIC DNA]</scope>
    <source>
        <strain evidence="1 2">IMV 1140</strain>
    </source>
</reference>
<keyword evidence="2" id="KW-1185">Reference proteome</keyword>
<comment type="caution">
    <text evidence="1">The sequence shown here is derived from an EMBL/GenBank/DDBJ whole genome shotgun (WGS) entry which is preliminary data.</text>
</comment>
<dbReference type="Proteomes" id="UP001177260">
    <property type="component" value="Unassembled WGS sequence"/>
</dbReference>
<name>A0ACC3AYG3_9EURO</name>
<dbReference type="EMBL" id="JAOPJF010000046">
    <property type="protein sequence ID" value="KAK1142870.1"/>
    <property type="molecule type" value="Genomic_DNA"/>
</dbReference>
<accession>A0ACC3AYG3</accession>
<organism evidence="1 2">
    <name type="scientific">Aspergillus melleus</name>
    <dbReference type="NCBI Taxonomy" id="138277"/>
    <lineage>
        <taxon>Eukaryota</taxon>
        <taxon>Fungi</taxon>
        <taxon>Dikarya</taxon>
        <taxon>Ascomycota</taxon>
        <taxon>Pezizomycotina</taxon>
        <taxon>Eurotiomycetes</taxon>
        <taxon>Eurotiomycetidae</taxon>
        <taxon>Eurotiales</taxon>
        <taxon>Aspergillaceae</taxon>
        <taxon>Aspergillus</taxon>
        <taxon>Aspergillus subgen. Circumdati</taxon>
    </lineage>
</organism>
<gene>
    <name evidence="1" type="ORF">N8T08_007304</name>
</gene>
<proteinExistence type="predicted"/>
<evidence type="ECO:0000313" key="1">
    <source>
        <dbReference type="EMBL" id="KAK1142870.1"/>
    </source>
</evidence>
<protein>
    <submittedName>
        <fullName evidence="1">Uncharacterized protein</fullName>
    </submittedName>
</protein>
<sequence length="313" mass="34128">MNQIIVDVFAQQRLKGNPLAVVDITNLPLTQDRKQQIAREFNLSETVFLHTGGPTQKPRAEIFTPVNEMEFAGHPVIGTGHLLFRKVLNQTRDTASGLQTQTLETRTGPVKIEYNPDSQIVSAQVPHNVHLHATETPLSVMKAVQPCLGATLELATTTTWPTVSIVKGVTYVLADLTEAPEVFGKISAGESPQIDLDEGWGPSFVGTMYYRTLGSRVETETDTKIWELRVRMIAINLEDPACGSGSCSLAVYLALQEGAGSRRHRFLIDQGSEIGRDSHIVVDVELTEDRGRVAGVKLAGPAAFVAEGKIFVD</sequence>
<evidence type="ECO:0000313" key="2">
    <source>
        <dbReference type="Proteomes" id="UP001177260"/>
    </source>
</evidence>